<name>A0A6L6QPA8_9BURK</name>
<gene>
    <name evidence="1" type="ORF">GM658_25295</name>
</gene>
<dbReference type="InterPro" id="IPR029058">
    <property type="entry name" value="AB_hydrolase_fold"/>
</dbReference>
<dbReference type="PANTHER" id="PTHR36513">
    <property type="entry name" value="ABC TRANSMEMBRANE TYPE-1 DOMAIN-CONTAINING PROTEIN"/>
    <property type="match status" value="1"/>
</dbReference>
<dbReference type="GO" id="GO:0016787">
    <property type="term" value="F:hydrolase activity"/>
    <property type="evidence" value="ECO:0007669"/>
    <property type="project" value="UniProtKB-KW"/>
</dbReference>
<dbReference type="Gene3D" id="3.40.50.1820">
    <property type="entry name" value="alpha/beta hydrolase"/>
    <property type="match status" value="1"/>
</dbReference>
<keyword evidence="2" id="KW-1185">Reference proteome</keyword>
<keyword evidence="1" id="KW-0378">Hydrolase</keyword>
<protein>
    <submittedName>
        <fullName evidence="1">Alpha/beta fold hydrolase</fullName>
    </submittedName>
</protein>
<dbReference type="InterPro" id="IPR010297">
    <property type="entry name" value="DUF900_hydrolase"/>
</dbReference>
<organism evidence="1 2">
    <name type="scientific">Massilia eburnea</name>
    <dbReference type="NCBI Taxonomy" id="1776165"/>
    <lineage>
        <taxon>Bacteria</taxon>
        <taxon>Pseudomonadati</taxon>
        <taxon>Pseudomonadota</taxon>
        <taxon>Betaproteobacteria</taxon>
        <taxon>Burkholderiales</taxon>
        <taxon>Oxalobacteraceae</taxon>
        <taxon>Telluria group</taxon>
        <taxon>Massilia</taxon>
    </lineage>
</organism>
<evidence type="ECO:0000313" key="1">
    <source>
        <dbReference type="EMBL" id="MTW13934.1"/>
    </source>
</evidence>
<dbReference type="Pfam" id="PF05990">
    <property type="entry name" value="DUF900"/>
    <property type="match status" value="1"/>
</dbReference>
<sequence length="323" mass="35395">MKVYFATDRELSGDRHPARLFGSGRGQLRYGSCEVSIPRDHRMGELESPTLLRLEFREEPEQHVVLLAADVLEHEHYMAELKQAIAASGPRSALLYVHGYRTTFEDAARRTGQLAYDLAFHGTPIFYSWPSQGKLSGYILDEANVEWTQADLAAFMADFLQQTEAEHVYLLAHSMGSRALAKAAASVIAARPELASRISEVILAAPDIDAEVFRQQLLPALAGVANPLTLYASSEDAALRASKAIHGYPRAGESGPAIVVAPGVETIDATGVDTGFIGHAYYAEQRSALSDMFYVVQKDTRAAERFGLQAVEGTTGRYWTFRG</sequence>
<proteinExistence type="predicted"/>
<reference evidence="1 2" key="1">
    <citation type="submission" date="2019-11" db="EMBL/GenBank/DDBJ databases">
        <title>Type strains purchased from KCTC, JCM and DSMZ.</title>
        <authorList>
            <person name="Lu H."/>
        </authorList>
    </citation>
    <scope>NUCLEOTIDE SEQUENCE [LARGE SCALE GENOMIC DNA]</scope>
    <source>
        <strain evidence="1 2">JCM 31587</strain>
    </source>
</reference>
<dbReference type="EMBL" id="WNKX01000030">
    <property type="protein sequence ID" value="MTW13934.1"/>
    <property type="molecule type" value="Genomic_DNA"/>
</dbReference>
<dbReference type="Proteomes" id="UP000472320">
    <property type="component" value="Unassembled WGS sequence"/>
</dbReference>
<dbReference type="SUPFAM" id="SSF53474">
    <property type="entry name" value="alpha/beta-Hydrolases"/>
    <property type="match status" value="1"/>
</dbReference>
<dbReference type="AlphaFoldDB" id="A0A6L6QPA8"/>
<comment type="caution">
    <text evidence="1">The sequence shown here is derived from an EMBL/GenBank/DDBJ whole genome shotgun (WGS) entry which is preliminary data.</text>
</comment>
<evidence type="ECO:0000313" key="2">
    <source>
        <dbReference type="Proteomes" id="UP000472320"/>
    </source>
</evidence>
<accession>A0A6L6QPA8</accession>
<dbReference type="PANTHER" id="PTHR36513:SF1">
    <property type="entry name" value="TRANSMEMBRANE PROTEIN"/>
    <property type="match status" value="1"/>
</dbReference>
<dbReference type="InterPro" id="IPR014586">
    <property type="entry name" value="UCP033909"/>
</dbReference>
<dbReference type="PIRSF" id="PIRSF033909">
    <property type="entry name" value="UCP033909"/>
    <property type="match status" value="1"/>
</dbReference>
<dbReference type="OrthoDB" id="9797755at2"/>